<evidence type="ECO:0000256" key="6">
    <source>
        <dbReference type="ARBA" id="ARBA00023158"/>
    </source>
</evidence>
<dbReference type="FunFam" id="3.30.420.10:FF:000014">
    <property type="entry name" value="Piwi-like RNA-mediated gene silencing 1"/>
    <property type="match status" value="1"/>
</dbReference>
<accession>A0AAN8Q579</accession>
<dbReference type="Gene3D" id="3.30.420.10">
    <property type="entry name" value="Ribonuclease H-like superfamily/Ribonuclease H"/>
    <property type="match status" value="1"/>
</dbReference>
<dbReference type="InterPro" id="IPR003165">
    <property type="entry name" value="Piwi"/>
</dbReference>
<dbReference type="SUPFAM" id="SSF53098">
    <property type="entry name" value="Ribonuclease H-like"/>
    <property type="match status" value="1"/>
</dbReference>
<dbReference type="CDD" id="cd04658">
    <property type="entry name" value="Piwi_piwi-like_Euk"/>
    <property type="match status" value="1"/>
</dbReference>
<comment type="caution">
    <text evidence="11">The sequence shown here is derived from an EMBL/GenBank/DDBJ whole genome shotgun (WGS) entry which is preliminary data.</text>
</comment>
<evidence type="ECO:0000313" key="11">
    <source>
        <dbReference type="EMBL" id="KAK6191825.1"/>
    </source>
</evidence>
<dbReference type="InterPro" id="IPR036085">
    <property type="entry name" value="PAZ_dom_sf"/>
</dbReference>
<dbReference type="GO" id="GO:0030154">
    <property type="term" value="P:cell differentiation"/>
    <property type="evidence" value="ECO:0007669"/>
    <property type="project" value="UniProtKB-KW"/>
</dbReference>
<evidence type="ECO:0000313" key="12">
    <source>
        <dbReference type="Proteomes" id="UP001347796"/>
    </source>
</evidence>
<sequence length="933" mass="104927">MEGRARGRARGRQRQRQQQPAEVDRPGDRRQGDQGQQRHQQPAPPHGVDGRPGGGARQPYGGEGQQLQEQSVGGAVVQQPSADHAAYRGGAREPSQKNTGAIPKVPVEQMGDMSLEERGGGRGGRGGSGRGGSGRGGSGRGARPVAQAPRRRADYRYQDLKTKPEHITVKQGRDGRGVDLVANYFQLEVTAQFLALYQYQVDFNPVIESKSMKCGLLYTHSELLGTVRAFDGGILYLPKKLPEKVTEVFSLKRSDETKIRITITLTNELPPSSPQFLQIVNIIHRKTLGFIGMTEIGRHNFNFSLKVDIPQHKLSVIPGFSTSVLQYERNILLGADITHKVLRTNTVLDIMYDMSNDKRSKISFFDRAFKALVGSVILTRYNNKTYRVDDIDWDMRPTNKFKLLNGDEISYVDYYKKNYELTVTDPDQPLLVSKPKKKDLNRGMKTNLYFLPEFCILTGISDAIRSDFQVMKDLSTHTRVAPNSRCQKLKEFITLINTNEKVQEEMSGWGLRFSPNLLSIRGRVLPQEVLTTSAALNPPSLSYDPKECDWGKALREKRLLTPVNLSNWLALSTQRDGAVTQDLVKSLQQLSQPMGIRVNNPTICHLNNDRNETFLNTLTQNLTPNTQMVLVVVPNNKKDRYDAIKKFTCIEHPVPSQVVVAKTILKTHMLMSVATKIAIQINCKLGGEIWKLKIPLKGTMYVGIDTYHDGLRKGQSVAGIISSLNITATRYYSRVSFQPKGSELVDGLNVAMTGALRKYHEVNGEFPNKIIVYRDGVGDGQLAAVFQHEVFQVKQVMRNLGCLEAKLCFMIVKKRINARFFARTPPNYTNPLPGTIVDTEVTKPEWYDFFLVSQSVRQGTVTPTHYNIIWDETGLQPDHMQKLSYKLTHLYYNWPGTIRVPAPCQYAHKLAFLVGQSLHKEPSLDLADKLFFL</sequence>
<dbReference type="SUPFAM" id="SSF101690">
    <property type="entry name" value="PAZ domain"/>
    <property type="match status" value="1"/>
</dbReference>
<protein>
    <recommendedName>
        <fullName evidence="13">Piwi</fullName>
    </recommendedName>
</protein>
<dbReference type="Gene3D" id="3.40.50.2300">
    <property type="match status" value="1"/>
</dbReference>
<keyword evidence="2" id="KW-0217">Developmental protein</keyword>
<dbReference type="Proteomes" id="UP001347796">
    <property type="component" value="Unassembled WGS sequence"/>
</dbReference>
<feature type="region of interest" description="Disordered" evidence="8">
    <location>
        <begin position="1"/>
        <end position="155"/>
    </location>
</feature>
<dbReference type="CDD" id="cd02845">
    <property type="entry name" value="PAZ_piwi_like"/>
    <property type="match status" value="1"/>
</dbReference>
<proteinExistence type="inferred from homology"/>
<dbReference type="GO" id="GO:0003723">
    <property type="term" value="F:RNA binding"/>
    <property type="evidence" value="ECO:0007669"/>
    <property type="project" value="UniProtKB-KW"/>
</dbReference>
<dbReference type="SMART" id="SM00950">
    <property type="entry name" value="Piwi"/>
    <property type="match status" value="1"/>
</dbReference>
<evidence type="ECO:0000256" key="5">
    <source>
        <dbReference type="ARBA" id="ARBA00022884"/>
    </source>
</evidence>
<dbReference type="InterPro" id="IPR003100">
    <property type="entry name" value="PAZ_dom"/>
</dbReference>
<dbReference type="GO" id="GO:0005737">
    <property type="term" value="C:cytoplasm"/>
    <property type="evidence" value="ECO:0007669"/>
    <property type="project" value="UniProtKB-SubCell"/>
</dbReference>
<feature type="domain" description="Piwi" evidence="10">
    <location>
        <begin position="628"/>
        <end position="919"/>
    </location>
</feature>
<dbReference type="InterPro" id="IPR036397">
    <property type="entry name" value="RNaseH_sf"/>
</dbReference>
<evidence type="ECO:0000259" key="9">
    <source>
        <dbReference type="PROSITE" id="PS50821"/>
    </source>
</evidence>
<keyword evidence="6" id="KW-0943">RNA-mediated gene silencing</keyword>
<dbReference type="AlphaFoldDB" id="A0AAN8Q579"/>
<feature type="domain" description="PAZ" evidence="9">
    <location>
        <begin position="346"/>
        <end position="459"/>
    </location>
</feature>
<evidence type="ECO:0000256" key="4">
    <source>
        <dbReference type="ARBA" id="ARBA00022782"/>
    </source>
</evidence>
<dbReference type="SMART" id="SM00949">
    <property type="entry name" value="PAZ"/>
    <property type="match status" value="1"/>
</dbReference>
<evidence type="ECO:0000259" key="10">
    <source>
        <dbReference type="PROSITE" id="PS50822"/>
    </source>
</evidence>
<dbReference type="PROSITE" id="PS50822">
    <property type="entry name" value="PIWI"/>
    <property type="match status" value="1"/>
</dbReference>
<keyword evidence="5" id="KW-0694">RNA-binding</keyword>
<feature type="compositionally biased region" description="Basic residues" evidence="8">
    <location>
        <begin position="1"/>
        <end position="15"/>
    </location>
</feature>
<comment type="similarity">
    <text evidence="7">Belongs to the argonaute family. Piwi subfamily.</text>
</comment>
<feature type="compositionally biased region" description="Gly residues" evidence="8">
    <location>
        <begin position="50"/>
        <end position="64"/>
    </location>
</feature>
<dbReference type="Pfam" id="PF02171">
    <property type="entry name" value="Piwi"/>
    <property type="match status" value="1"/>
</dbReference>
<organism evidence="11 12">
    <name type="scientific">Patella caerulea</name>
    <name type="common">Rayed Mediterranean limpet</name>
    <dbReference type="NCBI Taxonomy" id="87958"/>
    <lineage>
        <taxon>Eukaryota</taxon>
        <taxon>Metazoa</taxon>
        <taxon>Spiralia</taxon>
        <taxon>Lophotrochozoa</taxon>
        <taxon>Mollusca</taxon>
        <taxon>Gastropoda</taxon>
        <taxon>Patellogastropoda</taxon>
        <taxon>Patelloidea</taxon>
        <taxon>Patellidae</taxon>
        <taxon>Patella</taxon>
    </lineage>
</organism>
<keyword evidence="4" id="KW-0221">Differentiation</keyword>
<keyword evidence="12" id="KW-1185">Reference proteome</keyword>
<dbReference type="GO" id="GO:0031047">
    <property type="term" value="P:regulatory ncRNA-mediated gene silencing"/>
    <property type="evidence" value="ECO:0007669"/>
    <property type="project" value="UniProtKB-KW"/>
</dbReference>
<evidence type="ECO:0000256" key="3">
    <source>
        <dbReference type="ARBA" id="ARBA00022490"/>
    </source>
</evidence>
<dbReference type="Gene3D" id="2.170.260.10">
    <property type="entry name" value="paz domain"/>
    <property type="match status" value="1"/>
</dbReference>
<dbReference type="EMBL" id="JAZGQO010000002">
    <property type="protein sequence ID" value="KAK6191825.1"/>
    <property type="molecule type" value="Genomic_DNA"/>
</dbReference>
<keyword evidence="3" id="KW-0963">Cytoplasm</keyword>
<name>A0AAN8Q579_PATCE</name>
<evidence type="ECO:0000256" key="7">
    <source>
        <dbReference type="ARBA" id="ARBA00038291"/>
    </source>
</evidence>
<gene>
    <name evidence="11" type="ORF">SNE40_003417</name>
</gene>
<evidence type="ECO:0000256" key="1">
    <source>
        <dbReference type="ARBA" id="ARBA00004496"/>
    </source>
</evidence>
<feature type="compositionally biased region" description="Gly residues" evidence="8">
    <location>
        <begin position="121"/>
        <end position="140"/>
    </location>
</feature>
<dbReference type="Pfam" id="PF23278">
    <property type="entry name" value="Piwi_N"/>
    <property type="match status" value="1"/>
</dbReference>
<evidence type="ECO:0008006" key="13">
    <source>
        <dbReference type="Google" id="ProtNLM"/>
    </source>
</evidence>
<dbReference type="InterPro" id="IPR012337">
    <property type="entry name" value="RNaseH-like_sf"/>
</dbReference>
<dbReference type="PROSITE" id="PS50821">
    <property type="entry name" value="PAZ"/>
    <property type="match status" value="1"/>
</dbReference>
<evidence type="ECO:0000256" key="2">
    <source>
        <dbReference type="ARBA" id="ARBA00022473"/>
    </source>
</evidence>
<dbReference type="Pfam" id="PF02170">
    <property type="entry name" value="PAZ"/>
    <property type="match status" value="1"/>
</dbReference>
<comment type="subcellular location">
    <subcellularLocation>
        <location evidence="1">Cytoplasm</location>
    </subcellularLocation>
</comment>
<feature type="compositionally biased region" description="Basic and acidic residues" evidence="8">
    <location>
        <begin position="22"/>
        <end position="32"/>
    </location>
</feature>
<dbReference type="FunFam" id="2.170.260.10:FF:000003">
    <property type="entry name" value="Piwi-like RNA-mediated gene silencing 2"/>
    <property type="match status" value="1"/>
</dbReference>
<evidence type="ECO:0000256" key="8">
    <source>
        <dbReference type="SAM" id="MobiDB-lite"/>
    </source>
</evidence>
<dbReference type="PANTHER" id="PTHR22891">
    <property type="entry name" value="EUKARYOTIC TRANSLATION INITIATION FACTOR 2C"/>
    <property type="match status" value="1"/>
</dbReference>
<reference evidence="11 12" key="1">
    <citation type="submission" date="2024-01" db="EMBL/GenBank/DDBJ databases">
        <title>The genome of the rayed Mediterranean limpet Patella caerulea (Linnaeus, 1758).</title>
        <authorList>
            <person name="Anh-Thu Weber A."/>
            <person name="Halstead-Nussloch G."/>
        </authorList>
    </citation>
    <scope>NUCLEOTIDE SEQUENCE [LARGE SCALE GENOMIC DNA]</scope>
    <source>
        <strain evidence="11">AATW-2023a</strain>
        <tissue evidence="11">Whole specimen</tissue>
    </source>
</reference>